<evidence type="ECO:0000313" key="3">
    <source>
        <dbReference type="Proteomes" id="UP000504636"/>
    </source>
</evidence>
<dbReference type="InterPro" id="IPR011009">
    <property type="entry name" value="Kinase-like_dom_sf"/>
</dbReference>
<reference evidence="4" key="2">
    <citation type="submission" date="2020-04" db="EMBL/GenBank/DDBJ databases">
        <authorList>
            <consortium name="NCBI Genome Project"/>
        </authorList>
    </citation>
    <scope>NUCLEOTIDE SEQUENCE</scope>
    <source>
        <strain evidence="4">CBS 304.34</strain>
    </source>
</reference>
<proteinExistence type="predicted"/>
<gene>
    <name evidence="2 4" type="ORF">BDZ99DRAFT_448235</name>
</gene>
<dbReference type="PANTHER" id="PTHR21310:SF56">
    <property type="entry name" value="AMINOGLYCOSIDE PHOSPHOTRANSFERASE DOMAIN-CONTAINING PROTEIN"/>
    <property type="match status" value="1"/>
</dbReference>
<evidence type="ECO:0000313" key="4">
    <source>
        <dbReference type="RefSeq" id="XP_033573698.1"/>
    </source>
</evidence>
<name>A0A6A6YFD5_9PEZI</name>
<keyword evidence="3" id="KW-1185">Reference proteome</keyword>
<reference evidence="4" key="3">
    <citation type="submission" date="2025-04" db="UniProtKB">
        <authorList>
            <consortium name="RefSeq"/>
        </authorList>
    </citation>
    <scope>IDENTIFICATION</scope>
    <source>
        <strain evidence="4">CBS 304.34</strain>
    </source>
</reference>
<evidence type="ECO:0008006" key="5">
    <source>
        <dbReference type="Google" id="ProtNLM"/>
    </source>
</evidence>
<dbReference type="RefSeq" id="XP_033573698.1">
    <property type="nucleotide sequence ID" value="XM_033718052.1"/>
</dbReference>
<dbReference type="PANTHER" id="PTHR21310">
    <property type="entry name" value="AMINOGLYCOSIDE PHOSPHOTRANSFERASE-RELATED-RELATED"/>
    <property type="match status" value="1"/>
</dbReference>
<feature type="region of interest" description="Disordered" evidence="1">
    <location>
        <begin position="1"/>
        <end position="64"/>
    </location>
</feature>
<evidence type="ECO:0000313" key="2">
    <source>
        <dbReference type="EMBL" id="KAF2806734.1"/>
    </source>
</evidence>
<dbReference type="InterPro" id="IPR051678">
    <property type="entry name" value="AGP_Transferase"/>
</dbReference>
<dbReference type="GeneID" id="54458945"/>
<organism evidence="2">
    <name type="scientific">Mytilinidion resinicola</name>
    <dbReference type="NCBI Taxonomy" id="574789"/>
    <lineage>
        <taxon>Eukaryota</taxon>
        <taxon>Fungi</taxon>
        <taxon>Dikarya</taxon>
        <taxon>Ascomycota</taxon>
        <taxon>Pezizomycotina</taxon>
        <taxon>Dothideomycetes</taxon>
        <taxon>Pleosporomycetidae</taxon>
        <taxon>Mytilinidiales</taxon>
        <taxon>Mytilinidiaceae</taxon>
        <taxon>Mytilinidion</taxon>
    </lineage>
</organism>
<evidence type="ECO:0000256" key="1">
    <source>
        <dbReference type="SAM" id="MobiDB-lite"/>
    </source>
</evidence>
<reference evidence="2 4" key="1">
    <citation type="journal article" date="2020" name="Stud. Mycol.">
        <title>101 Dothideomycetes genomes: a test case for predicting lifestyles and emergence of pathogens.</title>
        <authorList>
            <person name="Haridas S."/>
            <person name="Albert R."/>
            <person name="Binder M."/>
            <person name="Bloem J."/>
            <person name="Labutti K."/>
            <person name="Salamov A."/>
            <person name="Andreopoulos B."/>
            <person name="Baker S."/>
            <person name="Barry K."/>
            <person name="Bills G."/>
            <person name="Bluhm B."/>
            <person name="Cannon C."/>
            <person name="Castanera R."/>
            <person name="Culley D."/>
            <person name="Daum C."/>
            <person name="Ezra D."/>
            <person name="Gonzalez J."/>
            <person name="Henrissat B."/>
            <person name="Kuo A."/>
            <person name="Liang C."/>
            <person name="Lipzen A."/>
            <person name="Lutzoni F."/>
            <person name="Magnuson J."/>
            <person name="Mondo S."/>
            <person name="Nolan M."/>
            <person name="Ohm R."/>
            <person name="Pangilinan J."/>
            <person name="Park H.-J."/>
            <person name="Ramirez L."/>
            <person name="Alfaro M."/>
            <person name="Sun H."/>
            <person name="Tritt A."/>
            <person name="Yoshinaga Y."/>
            <person name="Zwiers L.-H."/>
            <person name="Turgeon B."/>
            <person name="Goodwin S."/>
            <person name="Spatafora J."/>
            <person name="Crous P."/>
            <person name="Grigoriev I."/>
        </authorList>
    </citation>
    <scope>NUCLEOTIDE SEQUENCE</scope>
    <source>
        <strain evidence="2 4">CBS 304.34</strain>
    </source>
</reference>
<protein>
    <recommendedName>
        <fullName evidence="5">Aminoglycoside phosphotransferase domain-containing protein</fullName>
    </recommendedName>
</protein>
<accession>A0A6A6YFD5</accession>
<feature type="region of interest" description="Disordered" evidence="1">
    <location>
        <begin position="343"/>
        <end position="367"/>
    </location>
</feature>
<sequence>MNPIAAPAITPISLQRSEDRLGIDKIPEPADNDDAALDHDGAASDNDDAASDISETSTVRNEQEPFESYKTRVLALCRALWPAAGLDAFQIDRLRGGSFNRIISITIHPHHAKKHSAAYFLTRLRRFFAFCLGSVEQEQLRQYILRIPRVDDPDITYEIAMFRYVAHHTSLPVPGITHFDLTQDNALSHSYSIQERILGSDLNAMGFFSDTTFSLCHLDFFARNVIVEVRDESTVTIQGILDWDSAVFGPEFLVCAAPHWIWTPDEDCEEDDETQALTDPKTLEGQELKRTFDEAVGPEFLRYVYEPPYRMARAMFNLLREGAHCDWDRDQYTKLAKDWEEFKSSRRSASGENPFDTPSIDSSTSAV</sequence>
<dbReference type="AlphaFoldDB" id="A0A6A6YFD5"/>
<feature type="compositionally biased region" description="Basic and acidic residues" evidence="1">
    <location>
        <begin position="16"/>
        <end position="28"/>
    </location>
</feature>
<dbReference type="EMBL" id="MU003706">
    <property type="protein sequence ID" value="KAF2806734.1"/>
    <property type="molecule type" value="Genomic_DNA"/>
</dbReference>
<dbReference type="Proteomes" id="UP000504636">
    <property type="component" value="Unplaced"/>
</dbReference>
<dbReference type="SUPFAM" id="SSF56112">
    <property type="entry name" value="Protein kinase-like (PK-like)"/>
    <property type="match status" value="1"/>
</dbReference>
<dbReference type="OrthoDB" id="10003767at2759"/>